<dbReference type="RefSeq" id="WP_092662669.1">
    <property type="nucleotide sequence ID" value="NZ_FOCX01000021.1"/>
</dbReference>
<gene>
    <name evidence="1" type="ORF">SAMN05216388_10218</name>
</gene>
<name>A0A1H8T357_9EURY</name>
<dbReference type="EMBL" id="FOCX01000021">
    <property type="protein sequence ID" value="SEO85245.1"/>
    <property type="molecule type" value="Genomic_DNA"/>
</dbReference>
<keyword evidence="2" id="KW-1185">Reference proteome</keyword>
<reference evidence="2" key="1">
    <citation type="submission" date="2016-10" db="EMBL/GenBank/DDBJ databases">
        <authorList>
            <person name="Varghese N."/>
            <person name="Submissions S."/>
        </authorList>
    </citation>
    <scope>NUCLEOTIDE SEQUENCE [LARGE SCALE GENOMIC DNA]</scope>
    <source>
        <strain evidence="2">IBRC-M 10043</strain>
    </source>
</reference>
<dbReference type="AlphaFoldDB" id="A0A1H8T357"/>
<evidence type="ECO:0000313" key="1">
    <source>
        <dbReference type="EMBL" id="SEO85245.1"/>
    </source>
</evidence>
<organism evidence="1 2">
    <name type="scientific">Halorientalis persicus</name>
    <dbReference type="NCBI Taxonomy" id="1367881"/>
    <lineage>
        <taxon>Archaea</taxon>
        <taxon>Methanobacteriati</taxon>
        <taxon>Methanobacteriota</taxon>
        <taxon>Stenosarchaea group</taxon>
        <taxon>Halobacteria</taxon>
        <taxon>Halobacteriales</taxon>
        <taxon>Haloarculaceae</taxon>
        <taxon>Halorientalis</taxon>
    </lineage>
</organism>
<protein>
    <recommendedName>
        <fullName evidence="3">Ribbon-helix-helix protein, copG family</fullName>
    </recommendedName>
</protein>
<proteinExistence type="predicted"/>
<evidence type="ECO:0008006" key="3">
    <source>
        <dbReference type="Google" id="ProtNLM"/>
    </source>
</evidence>
<evidence type="ECO:0000313" key="2">
    <source>
        <dbReference type="Proteomes" id="UP000198775"/>
    </source>
</evidence>
<accession>A0A1H8T357</accession>
<dbReference type="Proteomes" id="UP000198775">
    <property type="component" value="Unassembled WGS sequence"/>
</dbReference>
<sequence length="176" mass="19992">MADRKAVRINVLPERKEEWEELAEKENRNLSDTIRKAMAEYKATVESSGGETAGLPESVEEEIYETGDTVELLHNQIEVMNQRFERIEEEMSANREVRAVANEVFEILPGKGNVGNPSELADGSVAFLGTIEWIADTLNETGEMVEQATDQLVADHRRVHEVVPDDEEPRYYKESR</sequence>